<evidence type="ECO:0000256" key="5">
    <source>
        <dbReference type="ARBA" id="ARBA00023136"/>
    </source>
</evidence>
<evidence type="ECO:0000259" key="8">
    <source>
        <dbReference type="Pfam" id="PF00892"/>
    </source>
</evidence>
<feature type="transmembrane region" description="Helical" evidence="7">
    <location>
        <begin position="209"/>
        <end position="227"/>
    </location>
</feature>
<feature type="domain" description="EamA" evidence="8">
    <location>
        <begin position="149"/>
        <end position="281"/>
    </location>
</feature>
<dbReference type="Proteomes" id="UP000282084">
    <property type="component" value="Unassembled WGS sequence"/>
</dbReference>
<proteinExistence type="inferred from homology"/>
<feature type="transmembrane region" description="Helical" evidence="7">
    <location>
        <begin position="179"/>
        <end position="197"/>
    </location>
</feature>
<evidence type="ECO:0000256" key="1">
    <source>
        <dbReference type="ARBA" id="ARBA00004141"/>
    </source>
</evidence>
<dbReference type="PANTHER" id="PTHR32322:SF9">
    <property type="entry name" value="AMINO-ACID METABOLITE EFFLUX PUMP-RELATED"/>
    <property type="match status" value="1"/>
</dbReference>
<feature type="transmembrane region" description="Helical" evidence="7">
    <location>
        <begin position="239"/>
        <end position="259"/>
    </location>
</feature>
<keyword evidence="3 7" id="KW-0812">Transmembrane</keyword>
<dbReference type="OrthoDB" id="5242975at2"/>
<dbReference type="PANTHER" id="PTHR32322">
    <property type="entry name" value="INNER MEMBRANE TRANSPORTER"/>
    <property type="match status" value="1"/>
</dbReference>
<gene>
    <name evidence="9" type="ORF">C8E97_3726</name>
</gene>
<evidence type="ECO:0000256" key="6">
    <source>
        <dbReference type="SAM" id="MobiDB-lite"/>
    </source>
</evidence>
<evidence type="ECO:0000256" key="2">
    <source>
        <dbReference type="ARBA" id="ARBA00007362"/>
    </source>
</evidence>
<dbReference type="AlphaFoldDB" id="A0A495W1S2"/>
<comment type="subcellular location">
    <subcellularLocation>
        <location evidence="1">Membrane</location>
        <topology evidence="1">Multi-pass membrane protein</topology>
    </subcellularLocation>
</comment>
<dbReference type="Gene3D" id="1.10.3730.20">
    <property type="match status" value="1"/>
</dbReference>
<dbReference type="SUPFAM" id="SSF103481">
    <property type="entry name" value="Multidrug resistance efflux transporter EmrE"/>
    <property type="match status" value="2"/>
</dbReference>
<evidence type="ECO:0000313" key="9">
    <source>
        <dbReference type="EMBL" id="RKT55070.1"/>
    </source>
</evidence>
<name>A0A495W1S2_9PSEU</name>
<dbReference type="RefSeq" id="WP_121006845.1">
    <property type="nucleotide sequence ID" value="NZ_RBXO01000001.1"/>
</dbReference>
<feature type="transmembrane region" description="Helical" evidence="7">
    <location>
        <begin position="122"/>
        <end position="141"/>
    </location>
</feature>
<dbReference type="GO" id="GO:0016020">
    <property type="term" value="C:membrane"/>
    <property type="evidence" value="ECO:0007669"/>
    <property type="project" value="UniProtKB-SubCell"/>
</dbReference>
<evidence type="ECO:0000313" key="10">
    <source>
        <dbReference type="Proteomes" id="UP000282084"/>
    </source>
</evidence>
<protein>
    <submittedName>
        <fullName evidence="9">Drug/metabolite transporter (DMT)-like permease</fullName>
    </submittedName>
</protein>
<keyword evidence="10" id="KW-1185">Reference proteome</keyword>
<dbReference type="InterPro" id="IPR037185">
    <property type="entry name" value="EmrE-like"/>
</dbReference>
<sequence>MTTRSAARMGVLALLWGSGFLWIKLALTGLTPAQIAVVRCALGAAVLLGLAAVHRQRLPRDRATWARLVVAALFCNALPFLLFGIGEQTVDSGVAGVLNATTPLWALLIGLLLGAERGLTPVRVGGLVLGFVGVLVIFAPWRQHGLLSWGAVALLAAAASYAVAFAYMGRALVGRGGPIAISAAQLLTATGLGALALPASQPAHPNATALVAVVVLGTLGTGVTFYLNYRIIEDEGPTSAATVGYLLPVVSVALGALVLDEPLTPRVVVGMAVVLLGVAMTGRAVRTPTPANRRPAVPERVDSRPARD</sequence>
<accession>A0A495W1S2</accession>
<feature type="compositionally biased region" description="Basic and acidic residues" evidence="6">
    <location>
        <begin position="296"/>
        <end position="308"/>
    </location>
</feature>
<feature type="transmembrane region" description="Helical" evidence="7">
    <location>
        <begin position="65"/>
        <end position="85"/>
    </location>
</feature>
<keyword evidence="4 7" id="KW-1133">Transmembrane helix</keyword>
<feature type="transmembrane region" description="Helical" evidence="7">
    <location>
        <begin position="265"/>
        <end position="285"/>
    </location>
</feature>
<feature type="transmembrane region" description="Helical" evidence="7">
    <location>
        <begin position="97"/>
        <end position="115"/>
    </location>
</feature>
<feature type="region of interest" description="Disordered" evidence="6">
    <location>
        <begin position="287"/>
        <end position="308"/>
    </location>
</feature>
<reference evidence="9 10" key="1">
    <citation type="submission" date="2018-10" db="EMBL/GenBank/DDBJ databases">
        <title>Sequencing the genomes of 1000 actinobacteria strains.</title>
        <authorList>
            <person name="Klenk H.-P."/>
        </authorList>
    </citation>
    <scope>NUCLEOTIDE SEQUENCE [LARGE SCALE GENOMIC DNA]</scope>
    <source>
        <strain evidence="9 10">DSM 43800</strain>
    </source>
</reference>
<comment type="similarity">
    <text evidence="2">Belongs to the EamA transporter family.</text>
</comment>
<feature type="transmembrane region" description="Helical" evidence="7">
    <location>
        <begin position="36"/>
        <end position="53"/>
    </location>
</feature>
<evidence type="ECO:0000256" key="7">
    <source>
        <dbReference type="SAM" id="Phobius"/>
    </source>
</evidence>
<keyword evidence="5 7" id="KW-0472">Membrane</keyword>
<evidence type="ECO:0000256" key="3">
    <source>
        <dbReference type="ARBA" id="ARBA00022692"/>
    </source>
</evidence>
<comment type="caution">
    <text evidence="9">The sequence shown here is derived from an EMBL/GenBank/DDBJ whole genome shotgun (WGS) entry which is preliminary data.</text>
</comment>
<feature type="domain" description="EamA" evidence="8">
    <location>
        <begin position="12"/>
        <end position="138"/>
    </location>
</feature>
<dbReference type="EMBL" id="RBXO01000001">
    <property type="protein sequence ID" value="RKT55070.1"/>
    <property type="molecule type" value="Genomic_DNA"/>
</dbReference>
<dbReference type="Pfam" id="PF00892">
    <property type="entry name" value="EamA"/>
    <property type="match status" value="2"/>
</dbReference>
<dbReference type="InterPro" id="IPR050638">
    <property type="entry name" value="AA-Vitamin_Transporters"/>
</dbReference>
<feature type="transmembrane region" description="Helical" evidence="7">
    <location>
        <begin position="147"/>
        <end position="167"/>
    </location>
</feature>
<dbReference type="InterPro" id="IPR000620">
    <property type="entry name" value="EamA_dom"/>
</dbReference>
<evidence type="ECO:0000256" key="4">
    <source>
        <dbReference type="ARBA" id="ARBA00022989"/>
    </source>
</evidence>
<organism evidence="9 10">
    <name type="scientific">Saccharothrix australiensis</name>
    <dbReference type="NCBI Taxonomy" id="2072"/>
    <lineage>
        <taxon>Bacteria</taxon>
        <taxon>Bacillati</taxon>
        <taxon>Actinomycetota</taxon>
        <taxon>Actinomycetes</taxon>
        <taxon>Pseudonocardiales</taxon>
        <taxon>Pseudonocardiaceae</taxon>
        <taxon>Saccharothrix</taxon>
    </lineage>
</organism>